<evidence type="ECO:0000256" key="2">
    <source>
        <dbReference type="SAM" id="MobiDB-lite"/>
    </source>
</evidence>
<feature type="compositionally biased region" description="Acidic residues" evidence="2">
    <location>
        <begin position="292"/>
        <end position="312"/>
    </location>
</feature>
<dbReference type="EMBL" id="KQ474087">
    <property type="protein sequence ID" value="KPV72455.1"/>
    <property type="molecule type" value="Genomic_DNA"/>
</dbReference>
<feature type="region of interest" description="Disordered" evidence="2">
    <location>
        <begin position="1"/>
        <end position="75"/>
    </location>
</feature>
<evidence type="ECO:0000313" key="3">
    <source>
        <dbReference type="EMBL" id="KPV72455.1"/>
    </source>
</evidence>
<protein>
    <recommendedName>
        <fullName evidence="5">Mob1/phocein</fullName>
    </recommendedName>
</protein>
<evidence type="ECO:0000256" key="1">
    <source>
        <dbReference type="PIRSR" id="PIRSR605301-1"/>
    </source>
</evidence>
<dbReference type="PANTHER" id="PTHR22599">
    <property type="entry name" value="MPS ONE BINDER KINASE ACTIVATOR-LIKE MOB"/>
    <property type="match status" value="1"/>
</dbReference>
<dbReference type="SMART" id="SM01388">
    <property type="entry name" value="Mob1_phocein"/>
    <property type="match status" value="1"/>
</dbReference>
<accession>A0A0P9EL62</accession>
<sequence length="327" mass="35655">MSLSARTHAFLDRVHGTSSSSSSKGRAHPLLSDTAFPSPSPLPPPPRRPAGTRLRPGTRAQSAFPSSADPFSAPRPFADFDDSPFAVQEYLAELVRRDAHDVDELVRVPVAEGDDEGEPGGEGARELIDEHVFCLEHVRRLTLDQHVWLAALERVCTPATCPSMTTTPSWLFVCAAHATPPSPPCSAMSYMLHTSEGAQALLTSQRYFPSRLAVPDQGRKLVRAVARRLFRTFAHCHFHHPALFVHLESDTSLVRRFAALNARFALVDEDAGELLLLRVGSEGEGEGHEEGHEEGEDALEEEDDVDEDEDENGGIRIVGDAAGDDSL</sequence>
<dbReference type="GeneID" id="28978535"/>
<feature type="compositionally biased region" description="Pro residues" evidence="2">
    <location>
        <begin position="38"/>
        <end position="48"/>
    </location>
</feature>
<dbReference type="Pfam" id="PF03637">
    <property type="entry name" value="Mob1_phocein"/>
    <property type="match status" value="1"/>
</dbReference>
<evidence type="ECO:0008006" key="5">
    <source>
        <dbReference type="Google" id="ProtNLM"/>
    </source>
</evidence>
<dbReference type="SUPFAM" id="SSF101152">
    <property type="entry name" value="Mob1/phocein"/>
    <property type="match status" value="1"/>
</dbReference>
<dbReference type="Gene3D" id="1.20.140.30">
    <property type="entry name" value="MOB kinase activator"/>
    <property type="match status" value="1"/>
</dbReference>
<dbReference type="AlphaFoldDB" id="A0A0P9EL62"/>
<dbReference type="OMA" id="QRFTKFV"/>
<feature type="binding site" evidence="1">
    <location>
        <position position="161"/>
    </location>
    <ligand>
        <name>Zn(2+)</name>
        <dbReference type="ChEBI" id="CHEBI:29105"/>
    </ligand>
</feature>
<reference evidence="3 4" key="1">
    <citation type="journal article" date="2015" name="Front. Microbiol.">
        <title>Genome sequence of the plant growth promoting endophytic yeast Rhodotorula graminis WP1.</title>
        <authorList>
            <person name="Firrincieli A."/>
            <person name="Otillar R."/>
            <person name="Salamov A."/>
            <person name="Schmutz J."/>
            <person name="Khan Z."/>
            <person name="Redman R.S."/>
            <person name="Fleck N.D."/>
            <person name="Lindquist E."/>
            <person name="Grigoriev I.V."/>
            <person name="Doty S.L."/>
        </authorList>
    </citation>
    <scope>NUCLEOTIDE SEQUENCE [LARGE SCALE GENOMIC DNA]</scope>
    <source>
        <strain evidence="3 4">WP1</strain>
    </source>
</reference>
<organism evidence="3 4">
    <name type="scientific">Rhodotorula graminis (strain WP1)</name>
    <dbReference type="NCBI Taxonomy" id="578459"/>
    <lineage>
        <taxon>Eukaryota</taxon>
        <taxon>Fungi</taxon>
        <taxon>Dikarya</taxon>
        <taxon>Basidiomycota</taxon>
        <taxon>Pucciniomycotina</taxon>
        <taxon>Microbotryomycetes</taxon>
        <taxon>Sporidiobolales</taxon>
        <taxon>Sporidiobolaceae</taxon>
        <taxon>Rhodotorula</taxon>
    </lineage>
</organism>
<name>A0A0P9EL62_RHOGW</name>
<dbReference type="RefSeq" id="XP_018268504.1">
    <property type="nucleotide sequence ID" value="XM_018418087.1"/>
</dbReference>
<feature type="binding site" evidence="1">
    <location>
        <position position="235"/>
    </location>
    <ligand>
        <name>Zn(2+)</name>
        <dbReference type="ChEBI" id="CHEBI:29105"/>
    </ligand>
</feature>
<gene>
    <name evidence="3" type="ORF">RHOBADRAFT_55920</name>
</gene>
<dbReference type="InterPro" id="IPR036703">
    <property type="entry name" value="MOB_kinase_act_sf"/>
</dbReference>
<feature type="compositionally biased region" description="Low complexity" evidence="2">
    <location>
        <begin position="49"/>
        <end position="75"/>
    </location>
</feature>
<dbReference type="OrthoDB" id="10262609at2759"/>
<keyword evidence="4" id="KW-1185">Reference proteome</keyword>
<feature type="binding site" evidence="1">
    <location>
        <position position="156"/>
    </location>
    <ligand>
        <name>Zn(2+)</name>
        <dbReference type="ChEBI" id="CHEBI:29105"/>
    </ligand>
</feature>
<feature type="binding site" evidence="1">
    <location>
        <position position="240"/>
    </location>
    <ligand>
        <name>Zn(2+)</name>
        <dbReference type="ChEBI" id="CHEBI:29105"/>
    </ligand>
</feature>
<dbReference type="STRING" id="578459.A0A0P9EL62"/>
<dbReference type="InterPro" id="IPR005301">
    <property type="entry name" value="MOB_kinase_act_fam"/>
</dbReference>
<keyword evidence="1" id="KW-0862">Zinc</keyword>
<feature type="region of interest" description="Disordered" evidence="2">
    <location>
        <begin position="281"/>
        <end position="327"/>
    </location>
</feature>
<evidence type="ECO:0000313" key="4">
    <source>
        <dbReference type="Proteomes" id="UP000053890"/>
    </source>
</evidence>
<proteinExistence type="predicted"/>
<dbReference type="Proteomes" id="UP000053890">
    <property type="component" value="Unassembled WGS sequence"/>
</dbReference>
<keyword evidence="1" id="KW-0479">Metal-binding</keyword>